<gene>
    <name evidence="1" type="ORF">JCM19241_3232</name>
</gene>
<dbReference type="Proteomes" id="UP000031666">
    <property type="component" value="Unassembled WGS sequence"/>
</dbReference>
<dbReference type="EMBL" id="BBSC01000004">
    <property type="protein sequence ID" value="GAM75320.1"/>
    <property type="molecule type" value="Genomic_DNA"/>
</dbReference>
<protein>
    <submittedName>
        <fullName evidence="1">Uncharacterized protein</fullName>
    </submittedName>
</protein>
<sequence>MVSVENLLSYLLSEWQIGDDYGTIIGGTWDRHAYKKKY</sequence>
<organism evidence="1 2">
    <name type="scientific">Vibrio ishigakensis</name>
    <dbReference type="NCBI Taxonomy" id="1481914"/>
    <lineage>
        <taxon>Bacteria</taxon>
        <taxon>Pseudomonadati</taxon>
        <taxon>Pseudomonadota</taxon>
        <taxon>Gammaproteobacteria</taxon>
        <taxon>Vibrionales</taxon>
        <taxon>Vibrionaceae</taxon>
        <taxon>Vibrio</taxon>
    </lineage>
</organism>
<proteinExistence type="predicted"/>
<dbReference type="AlphaFoldDB" id="A0A0B8Q6P0"/>
<evidence type="ECO:0000313" key="1">
    <source>
        <dbReference type="EMBL" id="GAM75320.1"/>
    </source>
</evidence>
<evidence type="ECO:0000313" key="2">
    <source>
        <dbReference type="Proteomes" id="UP000031666"/>
    </source>
</evidence>
<reference evidence="1 2" key="1">
    <citation type="submission" date="2015-01" db="EMBL/GenBank/DDBJ databases">
        <title>Vibrio sp. C94 JCM 19241 whole genome shotgun sequence.</title>
        <authorList>
            <person name="Sawabe T."/>
            <person name="Meirelles P."/>
            <person name="Feng G."/>
            <person name="Sayaka M."/>
            <person name="Hattori M."/>
            <person name="Ohkuma M."/>
        </authorList>
    </citation>
    <scope>NUCLEOTIDE SEQUENCE [LARGE SCALE GENOMIC DNA]</scope>
    <source>
        <strain evidence="2">JCM 19241</strain>
    </source>
</reference>
<reference evidence="1 2" key="2">
    <citation type="submission" date="2015-01" db="EMBL/GenBank/DDBJ databases">
        <authorList>
            <consortium name="NBRP consortium"/>
            <person name="Sawabe T."/>
            <person name="Meirelles P."/>
            <person name="Feng G."/>
            <person name="Sayaka M."/>
            <person name="Hattori M."/>
            <person name="Ohkuma M."/>
        </authorList>
    </citation>
    <scope>NUCLEOTIDE SEQUENCE [LARGE SCALE GENOMIC DNA]</scope>
    <source>
        <strain evidence="2">JCM 19241</strain>
    </source>
</reference>
<dbReference type="STRING" id="1481914.JCM19241_3232"/>
<accession>A0A0B8Q6P0</accession>
<name>A0A0B8Q6P0_9VIBR</name>
<comment type="caution">
    <text evidence="1">The sequence shown here is derived from an EMBL/GenBank/DDBJ whole genome shotgun (WGS) entry which is preliminary data.</text>
</comment>